<feature type="transmembrane region" description="Helical" evidence="1">
    <location>
        <begin position="31"/>
        <end position="49"/>
    </location>
</feature>
<dbReference type="EMBL" id="CP103416">
    <property type="protein sequence ID" value="UVW35258.1"/>
    <property type="molecule type" value="Genomic_DNA"/>
</dbReference>
<keyword evidence="3" id="KW-1185">Reference proteome</keyword>
<dbReference type="Proteomes" id="UP001059934">
    <property type="component" value="Chromosome"/>
</dbReference>
<name>A0ABY5TN23_9GAMM</name>
<keyword evidence="1" id="KW-0812">Transmembrane</keyword>
<keyword evidence="1" id="KW-1133">Transmembrane helix</keyword>
<proteinExistence type="predicted"/>
<evidence type="ECO:0000313" key="2">
    <source>
        <dbReference type="EMBL" id="UVW35258.1"/>
    </source>
</evidence>
<protein>
    <recommendedName>
        <fullName evidence="4">DUF805 domain-containing protein</fullName>
    </recommendedName>
</protein>
<gene>
    <name evidence="2" type="ORF">NYF23_01305</name>
</gene>
<sequence>MPTAYGLVIVNIISIFICYKIAKDCGGNARFWGWMGVVFGPFAIPFAFLSKPKAAPKE</sequence>
<accession>A0ABY5TN23</accession>
<evidence type="ECO:0008006" key="4">
    <source>
        <dbReference type="Google" id="ProtNLM"/>
    </source>
</evidence>
<feature type="transmembrane region" description="Helical" evidence="1">
    <location>
        <begin position="6"/>
        <end position="22"/>
    </location>
</feature>
<organism evidence="2 3">
    <name type="scientific">SAR92 clade bacterium H455</name>
    <dbReference type="NCBI Taxonomy" id="2974818"/>
    <lineage>
        <taxon>Bacteria</taxon>
        <taxon>Pseudomonadati</taxon>
        <taxon>Pseudomonadota</taxon>
        <taxon>Gammaproteobacteria</taxon>
        <taxon>Cellvibrionales</taxon>
        <taxon>Porticoccaceae</taxon>
        <taxon>SAR92 clade</taxon>
    </lineage>
</organism>
<reference evidence="2" key="1">
    <citation type="submission" date="2022-08" db="EMBL/GenBank/DDBJ databases">
        <title>Catabolic pathway analysis in culturable SAR92 clade bacteria reveals their overlooked roles in DMSP degradation in coastal seas.</title>
        <authorList>
            <person name="He X."/>
            <person name="Zhang X."/>
            <person name="Zhang Y."/>
        </authorList>
    </citation>
    <scope>NUCLEOTIDE SEQUENCE</scope>
    <source>
        <strain evidence="2">H455</strain>
    </source>
</reference>
<evidence type="ECO:0000256" key="1">
    <source>
        <dbReference type="SAM" id="Phobius"/>
    </source>
</evidence>
<evidence type="ECO:0000313" key="3">
    <source>
        <dbReference type="Proteomes" id="UP001059934"/>
    </source>
</evidence>
<keyword evidence="1" id="KW-0472">Membrane</keyword>